<dbReference type="AlphaFoldDB" id="A0A0P0W4Q8"/>
<dbReference type="Gramene" id="Os03t0795350-00">
    <property type="protein sequence ID" value="Os03t0795350-00"/>
    <property type="gene ID" value="Os03g0795350"/>
</dbReference>
<protein>
    <submittedName>
        <fullName evidence="1">Os03g0795350 protein</fullName>
    </submittedName>
</protein>
<dbReference type="FunCoup" id="A0A0P0W4Q8">
    <property type="interactions" value="3"/>
</dbReference>
<evidence type="ECO:0000313" key="2">
    <source>
        <dbReference type="Proteomes" id="UP000059680"/>
    </source>
</evidence>
<gene>
    <name evidence="1" type="ordered locus">Os03g0795350</name>
    <name evidence="1" type="ORF">OSNPB_030795350</name>
</gene>
<evidence type="ECO:0000313" key="1">
    <source>
        <dbReference type="EMBL" id="BAS86831.1"/>
    </source>
</evidence>
<organism evidence="1 2">
    <name type="scientific">Oryza sativa subsp. japonica</name>
    <name type="common">Rice</name>
    <dbReference type="NCBI Taxonomy" id="39947"/>
    <lineage>
        <taxon>Eukaryota</taxon>
        <taxon>Viridiplantae</taxon>
        <taxon>Streptophyta</taxon>
        <taxon>Embryophyta</taxon>
        <taxon>Tracheophyta</taxon>
        <taxon>Spermatophyta</taxon>
        <taxon>Magnoliopsida</taxon>
        <taxon>Liliopsida</taxon>
        <taxon>Poales</taxon>
        <taxon>Poaceae</taxon>
        <taxon>BOP clade</taxon>
        <taxon>Oryzoideae</taxon>
        <taxon>Oryzeae</taxon>
        <taxon>Oryzinae</taxon>
        <taxon>Oryza</taxon>
        <taxon>Oryza sativa</taxon>
    </lineage>
</organism>
<accession>A0A0P0W4Q8</accession>
<keyword evidence="2" id="KW-1185">Reference proteome</keyword>
<dbReference type="InParanoid" id="A0A0P0W4Q8"/>
<name>A0A0P0W4Q8_ORYSJ</name>
<feature type="non-terminal residue" evidence="1">
    <location>
        <position position="1"/>
    </location>
</feature>
<reference evidence="1 2" key="2">
    <citation type="journal article" date="2013" name="Plant Cell Physiol.">
        <title>Rice Annotation Project Database (RAP-DB): an integrative and interactive database for rice genomics.</title>
        <authorList>
            <person name="Sakai H."/>
            <person name="Lee S.S."/>
            <person name="Tanaka T."/>
            <person name="Numa H."/>
            <person name="Kim J."/>
            <person name="Kawahara Y."/>
            <person name="Wakimoto H."/>
            <person name="Yang C.C."/>
            <person name="Iwamoto M."/>
            <person name="Abe T."/>
            <person name="Yamada Y."/>
            <person name="Muto A."/>
            <person name="Inokuchi H."/>
            <person name="Ikemura T."/>
            <person name="Matsumoto T."/>
            <person name="Sasaki T."/>
            <person name="Itoh T."/>
        </authorList>
    </citation>
    <scope>NUCLEOTIDE SEQUENCE [LARGE SCALE GENOMIC DNA]</scope>
    <source>
        <strain evidence="2">cv. Nipponbare</strain>
    </source>
</reference>
<dbReference type="Proteomes" id="UP000059680">
    <property type="component" value="Chromosome 3"/>
</dbReference>
<sequence>RRQRRDAAVRVAVHRRAVQERDALLAGALVGAAGDAVLAVVNVRHLEAAVRLAAEEVVGVGEVLEVREGADGVRDLAGEAVVRDVELLQRPHVADGLRQRAGEVVEAEVEHGELVQLADLRRDARRDAAVEEDQLVERLGHVADAARQAAPQLRQVRQHDHRRRRVAEALRQLEVEVVVVDEQRVYLLLEYRRRHLSAQVVKPEAVEVAEGVGEGAAEAVGVEVEDGEVGEEAELLREGAGEVAVVEVHAGHRARARVVGRRRAVHAEVAAHLRPAPAVRQVLGVVGDGALQRLQRHVRLLQPRVVRRRRRRRRRHRRLLR</sequence>
<dbReference type="eggNOG" id="ENOG502R5XC">
    <property type="taxonomic scope" value="Eukaryota"/>
</dbReference>
<dbReference type="STRING" id="39947.A0A0P0W4Q8"/>
<dbReference type="PaxDb" id="39947-A0A0P0W4Q8"/>
<proteinExistence type="predicted"/>
<reference evidence="1 2" key="3">
    <citation type="journal article" date="2013" name="Rice">
        <title>Improvement of the Oryza sativa Nipponbare reference genome using next generation sequence and optical map data.</title>
        <authorList>
            <person name="Kawahara Y."/>
            <person name="de la Bastide M."/>
            <person name="Hamilton J.P."/>
            <person name="Kanamori H."/>
            <person name="McCombie W.R."/>
            <person name="Ouyang S."/>
            <person name="Schwartz D.C."/>
            <person name="Tanaka T."/>
            <person name="Wu J."/>
            <person name="Zhou S."/>
            <person name="Childs K.L."/>
            <person name="Davidson R.M."/>
            <person name="Lin H."/>
            <person name="Quesada-Ocampo L."/>
            <person name="Vaillancourt B."/>
            <person name="Sakai H."/>
            <person name="Lee S.S."/>
            <person name="Kim J."/>
            <person name="Numa H."/>
            <person name="Itoh T."/>
            <person name="Buell C.R."/>
            <person name="Matsumoto T."/>
        </authorList>
    </citation>
    <scope>NUCLEOTIDE SEQUENCE [LARGE SCALE GENOMIC DNA]</scope>
    <source>
        <strain evidence="2">cv. Nipponbare</strain>
    </source>
</reference>
<reference evidence="2" key="1">
    <citation type="journal article" date="2005" name="Nature">
        <title>The map-based sequence of the rice genome.</title>
        <authorList>
            <consortium name="International rice genome sequencing project (IRGSP)"/>
            <person name="Matsumoto T."/>
            <person name="Wu J."/>
            <person name="Kanamori H."/>
            <person name="Katayose Y."/>
            <person name="Fujisawa M."/>
            <person name="Namiki N."/>
            <person name="Mizuno H."/>
            <person name="Yamamoto K."/>
            <person name="Antonio B.A."/>
            <person name="Baba T."/>
            <person name="Sakata K."/>
            <person name="Nagamura Y."/>
            <person name="Aoki H."/>
            <person name="Arikawa K."/>
            <person name="Arita K."/>
            <person name="Bito T."/>
            <person name="Chiden Y."/>
            <person name="Fujitsuka N."/>
            <person name="Fukunaka R."/>
            <person name="Hamada M."/>
            <person name="Harada C."/>
            <person name="Hayashi A."/>
            <person name="Hijishita S."/>
            <person name="Honda M."/>
            <person name="Hosokawa S."/>
            <person name="Ichikawa Y."/>
            <person name="Idonuma A."/>
            <person name="Iijima M."/>
            <person name="Ikeda M."/>
            <person name="Ikeno M."/>
            <person name="Ito K."/>
            <person name="Ito S."/>
            <person name="Ito T."/>
            <person name="Ito Y."/>
            <person name="Ito Y."/>
            <person name="Iwabuchi A."/>
            <person name="Kamiya K."/>
            <person name="Karasawa W."/>
            <person name="Kurita K."/>
            <person name="Katagiri S."/>
            <person name="Kikuta A."/>
            <person name="Kobayashi H."/>
            <person name="Kobayashi N."/>
            <person name="Machita K."/>
            <person name="Maehara T."/>
            <person name="Masukawa M."/>
            <person name="Mizubayashi T."/>
            <person name="Mukai Y."/>
            <person name="Nagasaki H."/>
            <person name="Nagata Y."/>
            <person name="Naito S."/>
            <person name="Nakashima M."/>
            <person name="Nakama Y."/>
            <person name="Nakamichi Y."/>
            <person name="Nakamura M."/>
            <person name="Meguro A."/>
            <person name="Negishi M."/>
            <person name="Ohta I."/>
            <person name="Ohta T."/>
            <person name="Okamoto M."/>
            <person name="Ono N."/>
            <person name="Saji S."/>
            <person name="Sakaguchi M."/>
            <person name="Sakai K."/>
            <person name="Shibata M."/>
            <person name="Shimokawa T."/>
            <person name="Song J."/>
            <person name="Takazaki Y."/>
            <person name="Terasawa K."/>
            <person name="Tsugane M."/>
            <person name="Tsuji K."/>
            <person name="Ueda S."/>
            <person name="Waki K."/>
            <person name="Yamagata H."/>
            <person name="Yamamoto M."/>
            <person name="Yamamoto S."/>
            <person name="Yamane H."/>
            <person name="Yoshiki S."/>
            <person name="Yoshihara R."/>
            <person name="Yukawa K."/>
            <person name="Zhong H."/>
            <person name="Yano M."/>
            <person name="Yuan Q."/>
            <person name="Ouyang S."/>
            <person name="Liu J."/>
            <person name="Jones K.M."/>
            <person name="Gansberger K."/>
            <person name="Moffat K."/>
            <person name="Hill J."/>
            <person name="Bera J."/>
            <person name="Fadrosh D."/>
            <person name="Jin S."/>
            <person name="Johri S."/>
            <person name="Kim M."/>
            <person name="Overton L."/>
            <person name="Reardon M."/>
            <person name="Tsitrin T."/>
            <person name="Vuong H."/>
            <person name="Weaver B."/>
            <person name="Ciecko A."/>
            <person name="Tallon L."/>
            <person name="Jackson J."/>
            <person name="Pai G."/>
            <person name="Aken S.V."/>
            <person name="Utterback T."/>
            <person name="Reidmuller S."/>
            <person name="Feldblyum T."/>
            <person name="Hsiao J."/>
            <person name="Zismann V."/>
            <person name="Iobst S."/>
            <person name="de Vazeille A.R."/>
            <person name="Buell C.R."/>
            <person name="Ying K."/>
            <person name="Li Y."/>
            <person name="Lu T."/>
            <person name="Huang Y."/>
            <person name="Zhao Q."/>
            <person name="Feng Q."/>
            <person name="Zhang L."/>
            <person name="Zhu J."/>
            <person name="Weng Q."/>
            <person name="Mu J."/>
            <person name="Lu Y."/>
            <person name="Fan D."/>
            <person name="Liu Y."/>
            <person name="Guan J."/>
            <person name="Zhang Y."/>
            <person name="Yu S."/>
            <person name="Liu X."/>
            <person name="Zhang Y."/>
            <person name="Hong G."/>
            <person name="Han B."/>
            <person name="Choisne N."/>
            <person name="Demange N."/>
            <person name="Orjeda G."/>
            <person name="Samain S."/>
            <person name="Cattolico L."/>
            <person name="Pelletier E."/>
            <person name="Couloux A."/>
            <person name="Segurens B."/>
            <person name="Wincker P."/>
            <person name="D'Hont A."/>
            <person name="Scarpelli C."/>
            <person name="Weissenbach J."/>
            <person name="Salanoubat M."/>
            <person name="Quetier F."/>
            <person name="Yu Y."/>
            <person name="Kim H.R."/>
            <person name="Rambo T."/>
            <person name="Currie J."/>
            <person name="Collura K."/>
            <person name="Luo M."/>
            <person name="Yang T."/>
            <person name="Ammiraju J.S.S."/>
            <person name="Engler F."/>
            <person name="Soderlund C."/>
            <person name="Wing R.A."/>
            <person name="Palmer L.E."/>
            <person name="de la Bastide M."/>
            <person name="Spiegel L."/>
            <person name="Nascimento L."/>
            <person name="Zutavern T."/>
            <person name="O'Shaughnessy A."/>
            <person name="Dike S."/>
            <person name="Dedhia N."/>
            <person name="Preston R."/>
            <person name="Balija V."/>
            <person name="McCombie W.R."/>
            <person name="Chow T."/>
            <person name="Chen H."/>
            <person name="Chung M."/>
            <person name="Chen C."/>
            <person name="Shaw J."/>
            <person name="Wu H."/>
            <person name="Hsiao K."/>
            <person name="Chao Y."/>
            <person name="Chu M."/>
            <person name="Cheng C."/>
            <person name="Hour A."/>
            <person name="Lee P."/>
            <person name="Lin S."/>
            <person name="Lin Y."/>
            <person name="Liou J."/>
            <person name="Liu S."/>
            <person name="Hsing Y."/>
            <person name="Raghuvanshi S."/>
            <person name="Mohanty A."/>
            <person name="Bharti A.K."/>
            <person name="Gaur A."/>
            <person name="Gupta V."/>
            <person name="Kumar D."/>
            <person name="Ravi V."/>
            <person name="Vij S."/>
            <person name="Kapur A."/>
            <person name="Khurana P."/>
            <person name="Khurana P."/>
            <person name="Khurana J.P."/>
            <person name="Tyagi A.K."/>
            <person name="Gaikwad K."/>
            <person name="Singh A."/>
            <person name="Dalal V."/>
            <person name="Srivastava S."/>
            <person name="Dixit A."/>
            <person name="Pal A.K."/>
            <person name="Ghazi I.A."/>
            <person name="Yadav M."/>
            <person name="Pandit A."/>
            <person name="Bhargava A."/>
            <person name="Sureshbabu K."/>
            <person name="Batra K."/>
            <person name="Sharma T.R."/>
            <person name="Mohapatra T."/>
            <person name="Singh N.K."/>
            <person name="Messing J."/>
            <person name="Nelson A.B."/>
            <person name="Fuks G."/>
            <person name="Kavchok S."/>
            <person name="Keizer G."/>
            <person name="Linton E."/>
            <person name="Llaca V."/>
            <person name="Song R."/>
            <person name="Tanyolac B."/>
            <person name="Young S."/>
            <person name="Ho-Il K."/>
            <person name="Hahn J.H."/>
            <person name="Sangsakoo G."/>
            <person name="Vanavichit A."/>
            <person name="de Mattos Luiz.A.T."/>
            <person name="Zimmer P.D."/>
            <person name="Malone G."/>
            <person name="Dellagostin O."/>
            <person name="de Oliveira A.C."/>
            <person name="Bevan M."/>
            <person name="Bancroft I."/>
            <person name="Minx P."/>
            <person name="Cordum H."/>
            <person name="Wilson R."/>
            <person name="Cheng Z."/>
            <person name="Jin W."/>
            <person name="Jiang J."/>
            <person name="Leong S.A."/>
            <person name="Iwama H."/>
            <person name="Gojobori T."/>
            <person name="Itoh T."/>
            <person name="Niimura Y."/>
            <person name="Fujii Y."/>
            <person name="Habara T."/>
            <person name="Sakai H."/>
            <person name="Sato Y."/>
            <person name="Wilson G."/>
            <person name="Kumar K."/>
            <person name="McCouch S."/>
            <person name="Juretic N."/>
            <person name="Hoen D."/>
            <person name="Wright S."/>
            <person name="Bruskiewich R."/>
            <person name="Bureau T."/>
            <person name="Miyao A."/>
            <person name="Hirochika H."/>
            <person name="Nishikawa T."/>
            <person name="Kadowaki K."/>
            <person name="Sugiura M."/>
            <person name="Burr B."/>
            <person name="Sasaki T."/>
        </authorList>
    </citation>
    <scope>NUCLEOTIDE SEQUENCE [LARGE SCALE GENOMIC DNA]</scope>
    <source>
        <strain evidence="2">cv. Nipponbare</strain>
    </source>
</reference>
<dbReference type="EMBL" id="AP014959">
    <property type="protein sequence ID" value="BAS86831.1"/>
    <property type="molecule type" value="Genomic_DNA"/>
</dbReference>